<dbReference type="InterPro" id="IPR021109">
    <property type="entry name" value="Peptidase_aspartic_dom_sf"/>
</dbReference>
<dbReference type="GO" id="GO:0008233">
    <property type="term" value="F:peptidase activity"/>
    <property type="evidence" value="ECO:0007669"/>
    <property type="project" value="UniProtKB-KW"/>
</dbReference>
<proteinExistence type="predicted"/>
<protein>
    <submittedName>
        <fullName evidence="1">Aspartyl protease</fullName>
    </submittedName>
</protein>
<dbReference type="GO" id="GO:0006508">
    <property type="term" value="P:proteolysis"/>
    <property type="evidence" value="ECO:0007669"/>
    <property type="project" value="UniProtKB-KW"/>
</dbReference>
<keyword evidence="1" id="KW-0378">Hydrolase</keyword>
<gene>
    <name evidence="1" type="ORF">DRJ33_06240</name>
</gene>
<accession>A0A497EVT6</accession>
<dbReference type="Gene3D" id="2.40.70.10">
    <property type="entry name" value="Acid Proteases"/>
    <property type="match status" value="1"/>
</dbReference>
<name>A0A497EVT6_9CREN</name>
<dbReference type="AlphaFoldDB" id="A0A497EVT6"/>
<dbReference type="EMBL" id="QMQX01000120">
    <property type="protein sequence ID" value="RLE51266.1"/>
    <property type="molecule type" value="Genomic_DNA"/>
</dbReference>
<keyword evidence="1" id="KW-0645">Protease</keyword>
<evidence type="ECO:0000313" key="2">
    <source>
        <dbReference type="Proteomes" id="UP000272051"/>
    </source>
</evidence>
<organism evidence="1 2">
    <name type="scientific">Thermoproteota archaeon</name>
    <dbReference type="NCBI Taxonomy" id="2056631"/>
    <lineage>
        <taxon>Archaea</taxon>
        <taxon>Thermoproteota</taxon>
    </lineage>
</organism>
<comment type="caution">
    <text evidence="1">The sequence shown here is derived from an EMBL/GenBank/DDBJ whole genome shotgun (WGS) entry which is preliminary data.</text>
</comment>
<sequence>MGVVKVFFRIYNPRDVSKFVNVEGVVDTGAVYTVVPRKLLEDVGIKPVEGRRFRAFGGLVERDVGIAEVELMGRRGGITVIFGEEDDLAVLGVTALEALGLEVDPIKNTLREAELLML</sequence>
<dbReference type="SUPFAM" id="SSF50630">
    <property type="entry name" value="Acid proteases"/>
    <property type="match status" value="1"/>
</dbReference>
<reference evidence="1 2" key="1">
    <citation type="submission" date="2018-06" db="EMBL/GenBank/DDBJ databases">
        <title>Extensive metabolic versatility and redundancy in microbially diverse, dynamic hydrothermal sediments.</title>
        <authorList>
            <person name="Dombrowski N."/>
            <person name="Teske A."/>
            <person name="Baker B.J."/>
        </authorList>
    </citation>
    <scope>NUCLEOTIDE SEQUENCE [LARGE SCALE GENOMIC DNA]</scope>
    <source>
        <strain evidence="1">B34_G17</strain>
    </source>
</reference>
<dbReference type="Proteomes" id="UP000272051">
    <property type="component" value="Unassembled WGS sequence"/>
</dbReference>
<evidence type="ECO:0000313" key="1">
    <source>
        <dbReference type="EMBL" id="RLE51266.1"/>
    </source>
</evidence>